<organism evidence="1 2">
    <name type="scientific">Rhizobium phaseoli</name>
    <dbReference type="NCBI Taxonomy" id="396"/>
    <lineage>
        <taxon>Bacteria</taxon>
        <taxon>Pseudomonadati</taxon>
        <taxon>Pseudomonadota</taxon>
        <taxon>Alphaproteobacteria</taxon>
        <taxon>Hyphomicrobiales</taxon>
        <taxon>Rhizobiaceae</taxon>
        <taxon>Rhizobium/Agrobacterium group</taxon>
        <taxon>Rhizobium</taxon>
    </lineage>
</organism>
<evidence type="ECO:0008006" key="3">
    <source>
        <dbReference type="Google" id="ProtNLM"/>
    </source>
</evidence>
<evidence type="ECO:0000313" key="1">
    <source>
        <dbReference type="EMBL" id="ANL84666.1"/>
    </source>
</evidence>
<accession>A0ABN4QGB1</accession>
<proteinExistence type="predicted"/>
<dbReference type="InterPro" id="IPR029063">
    <property type="entry name" value="SAM-dependent_MTases_sf"/>
</dbReference>
<name>A0ABN4QGB1_9HYPH</name>
<sequence length="180" mass="19847">MIDLLAASERAKYERMWALPEYRVWSPGEDSAEEAMSIFGTSSVIDFGCGEGRALDKFLGAGMETVGIDLVRLREEGVIEACLWDLPVELDIAAWGFCADVMEHIPTDKVDAVLSNIAGKVRLGCYFRISTEPDGMGALIGERLHLTVRDAIWWGKRVQEHFARVAVVPHGGHCIILASK</sequence>
<reference evidence="1 2" key="1">
    <citation type="submission" date="2015-11" db="EMBL/GenBank/DDBJ databases">
        <title>The limits of bacterial species coexistence and the symbiotic plasmid transference in sympatric Rhizobium populations.</title>
        <authorList>
            <person name="Perez-Carrascal O.M."/>
            <person name="VanInsberghe D."/>
            <person name="Juarez S."/>
            <person name="Polz M.F."/>
            <person name="Vinuesa P."/>
            <person name="Gonzalez V."/>
        </authorList>
    </citation>
    <scope>NUCLEOTIDE SEQUENCE [LARGE SCALE GENOMIC DNA]</scope>
    <source>
        <strain evidence="1 2">N771</strain>
    </source>
</reference>
<gene>
    <name evidence="1" type="ORF">AMC81_CH01885</name>
</gene>
<dbReference type="EMBL" id="CP013568">
    <property type="protein sequence ID" value="ANL84666.1"/>
    <property type="molecule type" value="Genomic_DNA"/>
</dbReference>
<keyword evidence="2" id="KW-1185">Reference proteome</keyword>
<dbReference type="SUPFAM" id="SSF53335">
    <property type="entry name" value="S-adenosyl-L-methionine-dependent methyltransferases"/>
    <property type="match status" value="1"/>
</dbReference>
<dbReference type="Proteomes" id="UP000078551">
    <property type="component" value="Chromosome"/>
</dbReference>
<evidence type="ECO:0000313" key="2">
    <source>
        <dbReference type="Proteomes" id="UP000078551"/>
    </source>
</evidence>
<dbReference type="Gene3D" id="3.40.50.150">
    <property type="entry name" value="Vaccinia Virus protein VP39"/>
    <property type="match status" value="1"/>
</dbReference>
<dbReference type="RefSeq" id="WP_064832560.1">
    <property type="nucleotide sequence ID" value="NZ_CP013568.1"/>
</dbReference>
<protein>
    <recommendedName>
        <fullName evidence="3">Methyltransferase domain-containing protein</fullName>
    </recommendedName>
</protein>